<dbReference type="GeneID" id="94843694"/>
<dbReference type="VEuPathDB" id="TrichDB:TRFO_33282"/>
<evidence type="ECO:0000256" key="5">
    <source>
        <dbReference type="ARBA" id="ARBA00023157"/>
    </source>
</evidence>
<keyword evidence="7" id="KW-0812">Transmembrane</keyword>
<evidence type="ECO:0000256" key="3">
    <source>
        <dbReference type="ARBA" id="ARBA00007658"/>
    </source>
</evidence>
<evidence type="ECO:0000256" key="7">
    <source>
        <dbReference type="SAM" id="Phobius"/>
    </source>
</evidence>
<accession>A0A1J4JSC8</accession>
<protein>
    <recommendedName>
        <fullName evidence="6">alpha-1,2-Mannosidase</fullName>
        <ecNumber evidence="6">3.2.1.-</ecNumber>
    </recommendedName>
</protein>
<dbReference type="Gene3D" id="1.50.10.10">
    <property type="match status" value="1"/>
</dbReference>
<keyword evidence="7" id="KW-0472">Membrane</keyword>
<evidence type="ECO:0000313" key="8">
    <source>
        <dbReference type="EMBL" id="OHT00149.1"/>
    </source>
</evidence>
<dbReference type="InterPro" id="IPR050749">
    <property type="entry name" value="Glycosyl_Hydrolase_47"/>
</dbReference>
<dbReference type="Proteomes" id="UP000179807">
    <property type="component" value="Unassembled WGS sequence"/>
</dbReference>
<keyword evidence="9" id="KW-1185">Reference proteome</keyword>
<name>A0A1J4JSC8_9EUKA</name>
<comment type="cofactor">
    <cofactor evidence="1">
        <name>Ca(2+)</name>
        <dbReference type="ChEBI" id="CHEBI:29108"/>
    </cofactor>
</comment>
<dbReference type="EMBL" id="MLAK01000970">
    <property type="protein sequence ID" value="OHT00149.1"/>
    <property type="molecule type" value="Genomic_DNA"/>
</dbReference>
<dbReference type="Pfam" id="PF01532">
    <property type="entry name" value="Glyco_hydro_47"/>
    <property type="match status" value="1"/>
</dbReference>
<keyword evidence="5" id="KW-1015">Disulfide bond</keyword>
<sequence>MSFLIHMKKNQFFNRFRLRRILKNTTILLFLLLIGMIVFRYIKKDSQVDKIMSPSSFLHLTKLKFQINTSNPYTIKIRKAVSSAFDQYYHKCLGYDEFRPNTNECVNSFGFSSTIFDALDVLYLLDLKLQYQQAKKFIFSNFTCKKLRWVNRKEFWSRCIGSLISSYILTSDHLFLEKAIECSNEALVFDHHSSPFINIEQKTYRKQNWIKGISLSDIVAGLPELFALKTLTKNESYSIHYLSILNNIPPLENPLYNFFDISEKVTIKDLRKFDGNIVSFYQTLAIAQLLKPIKSIKEVLIQSFQNVTLQKNKESFFELYHLLPTYEVVTLLDQLNIPYENNLIDELLKAIENLYDDPYKIFEPESTDEVIPFRFDGSTLRSFMRNSTDIQEARTKILDIVSLSIDKCQVNEGFAGIMRSYTNELISTNIQHSNFFGQWISFAAYLLTNQYKIIPNAIFNDRGHILYSNNIFPDEDEE</sequence>
<comment type="caution">
    <text evidence="8">The sequence shown here is derived from an EMBL/GenBank/DDBJ whole genome shotgun (WGS) entry which is preliminary data.</text>
</comment>
<organism evidence="8 9">
    <name type="scientific">Tritrichomonas foetus</name>
    <dbReference type="NCBI Taxonomy" id="1144522"/>
    <lineage>
        <taxon>Eukaryota</taxon>
        <taxon>Metamonada</taxon>
        <taxon>Parabasalia</taxon>
        <taxon>Tritrichomonadida</taxon>
        <taxon>Tritrichomonadidae</taxon>
        <taxon>Tritrichomonas</taxon>
    </lineage>
</organism>
<dbReference type="GO" id="GO:0004571">
    <property type="term" value="F:mannosyl-oligosaccharide 1,2-alpha-mannosidase activity"/>
    <property type="evidence" value="ECO:0007669"/>
    <property type="project" value="InterPro"/>
</dbReference>
<evidence type="ECO:0000256" key="2">
    <source>
        <dbReference type="ARBA" id="ARBA00004922"/>
    </source>
</evidence>
<dbReference type="GO" id="GO:0005509">
    <property type="term" value="F:calcium ion binding"/>
    <property type="evidence" value="ECO:0007669"/>
    <property type="project" value="InterPro"/>
</dbReference>
<evidence type="ECO:0000256" key="4">
    <source>
        <dbReference type="ARBA" id="ARBA00022801"/>
    </source>
</evidence>
<comment type="similarity">
    <text evidence="3 6">Belongs to the glycosyl hydrolase 47 family.</text>
</comment>
<dbReference type="SUPFAM" id="SSF48225">
    <property type="entry name" value="Seven-hairpin glycosidases"/>
    <property type="match status" value="1"/>
</dbReference>
<comment type="pathway">
    <text evidence="2">Protein modification; protein glycosylation.</text>
</comment>
<dbReference type="GO" id="GO:0005975">
    <property type="term" value="P:carbohydrate metabolic process"/>
    <property type="evidence" value="ECO:0007669"/>
    <property type="project" value="InterPro"/>
</dbReference>
<keyword evidence="6" id="KW-0326">Glycosidase</keyword>
<dbReference type="EC" id="3.2.1.-" evidence="6"/>
<evidence type="ECO:0000256" key="6">
    <source>
        <dbReference type="RuleBase" id="RU361193"/>
    </source>
</evidence>
<dbReference type="InterPro" id="IPR001382">
    <property type="entry name" value="Glyco_hydro_47"/>
</dbReference>
<dbReference type="InterPro" id="IPR012341">
    <property type="entry name" value="6hp_glycosidase-like_sf"/>
</dbReference>
<gene>
    <name evidence="8" type="ORF">TRFO_33282</name>
</gene>
<evidence type="ECO:0000313" key="9">
    <source>
        <dbReference type="Proteomes" id="UP000179807"/>
    </source>
</evidence>
<proteinExistence type="inferred from homology"/>
<keyword evidence="7" id="KW-1133">Transmembrane helix</keyword>
<dbReference type="OrthoDB" id="10597187at2759"/>
<dbReference type="InterPro" id="IPR036026">
    <property type="entry name" value="Seven-hairpin_glycosidases"/>
</dbReference>
<dbReference type="PRINTS" id="PR00747">
    <property type="entry name" value="GLYHDRLASE47"/>
</dbReference>
<dbReference type="RefSeq" id="XP_068353285.1">
    <property type="nucleotide sequence ID" value="XM_068508990.1"/>
</dbReference>
<dbReference type="GO" id="GO:0000139">
    <property type="term" value="C:Golgi membrane"/>
    <property type="evidence" value="ECO:0007669"/>
    <property type="project" value="TreeGrafter"/>
</dbReference>
<feature type="transmembrane region" description="Helical" evidence="7">
    <location>
        <begin position="21"/>
        <end position="42"/>
    </location>
</feature>
<keyword evidence="4 6" id="KW-0378">Hydrolase</keyword>
<reference evidence="8" key="1">
    <citation type="submission" date="2016-10" db="EMBL/GenBank/DDBJ databases">
        <authorList>
            <person name="Benchimol M."/>
            <person name="Almeida L.G."/>
            <person name="Vasconcelos A.T."/>
            <person name="Perreira-Neves A."/>
            <person name="Rosa I.A."/>
            <person name="Tasca T."/>
            <person name="Bogo M.R."/>
            <person name="de Souza W."/>
        </authorList>
    </citation>
    <scope>NUCLEOTIDE SEQUENCE [LARGE SCALE GENOMIC DNA]</scope>
    <source>
        <strain evidence="8">K</strain>
    </source>
</reference>
<dbReference type="PANTHER" id="PTHR11742:SF6">
    <property type="entry name" value="MANNOSYL-OLIGOSACCHARIDE ALPHA-1,2-MANNOSIDASE IA-RELATED"/>
    <property type="match status" value="1"/>
</dbReference>
<dbReference type="GO" id="GO:0005783">
    <property type="term" value="C:endoplasmic reticulum"/>
    <property type="evidence" value="ECO:0007669"/>
    <property type="project" value="TreeGrafter"/>
</dbReference>
<evidence type="ECO:0000256" key="1">
    <source>
        <dbReference type="ARBA" id="ARBA00001913"/>
    </source>
</evidence>
<dbReference type="AlphaFoldDB" id="A0A1J4JSC8"/>
<dbReference type="PANTHER" id="PTHR11742">
    <property type="entry name" value="MANNOSYL-OLIGOSACCHARIDE ALPHA-1,2-MANNOSIDASE-RELATED"/>
    <property type="match status" value="1"/>
</dbReference>